<dbReference type="EMBL" id="CAJJDM010000128">
    <property type="protein sequence ID" value="CAD8104959.1"/>
    <property type="molecule type" value="Genomic_DNA"/>
</dbReference>
<keyword evidence="1" id="KW-0175">Coiled coil</keyword>
<feature type="region of interest" description="Disordered" evidence="2">
    <location>
        <begin position="249"/>
        <end position="270"/>
    </location>
</feature>
<reference evidence="3" key="1">
    <citation type="submission" date="2021-01" db="EMBL/GenBank/DDBJ databases">
        <authorList>
            <consortium name="Genoscope - CEA"/>
            <person name="William W."/>
        </authorList>
    </citation>
    <scope>NUCLEOTIDE SEQUENCE</scope>
</reference>
<keyword evidence="4" id="KW-1185">Reference proteome</keyword>
<dbReference type="Proteomes" id="UP000688137">
    <property type="component" value="Unassembled WGS sequence"/>
</dbReference>
<proteinExistence type="predicted"/>
<dbReference type="AlphaFoldDB" id="A0A8S1PQL3"/>
<protein>
    <submittedName>
        <fullName evidence="3">Uncharacterized protein</fullName>
    </submittedName>
</protein>
<name>A0A8S1PQL3_PARPR</name>
<evidence type="ECO:0000313" key="3">
    <source>
        <dbReference type="EMBL" id="CAD8104959.1"/>
    </source>
</evidence>
<organism evidence="3 4">
    <name type="scientific">Paramecium primaurelia</name>
    <dbReference type="NCBI Taxonomy" id="5886"/>
    <lineage>
        <taxon>Eukaryota</taxon>
        <taxon>Sar</taxon>
        <taxon>Alveolata</taxon>
        <taxon>Ciliophora</taxon>
        <taxon>Intramacronucleata</taxon>
        <taxon>Oligohymenophorea</taxon>
        <taxon>Peniculida</taxon>
        <taxon>Parameciidae</taxon>
        <taxon>Paramecium</taxon>
    </lineage>
</organism>
<evidence type="ECO:0000256" key="1">
    <source>
        <dbReference type="SAM" id="Coils"/>
    </source>
</evidence>
<accession>A0A8S1PQL3</accession>
<gene>
    <name evidence="3" type="ORF">PPRIM_AZ9-3.1.T1250156</name>
</gene>
<dbReference type="OMA" id="SHIIIEM"/>
<evidence type="ECO:0000313" key="4">
    <source>
        <dbReference type="Proteomes" id="UP000688137"/>
    </source>
</evidence>
<feature type="coiled-coil region" evidence="1">
    <location>
        <begin position="487"/>
        <end position="518"/>
    </location>
</feature>
<sequence>MELAPQHRFKIYKSLLDYLVPEEKIDFKYLFLCRLYVNAKYACDSYIIPSNFRLLFLDKKNFQVYEVDPPILFSDIPQKFFDQQRLPLNQRFQYTRTRENKKNTNLDQTCLIFNEFWSHIIIEMGKDDIKRFQAFLLKLPEQHKIPFQLRLQQNLLQNNQEISDNYKGDIIRKKIKIVNQEQFWNHQKPIQEMKRNLISEYQNAYTNNLDAVLQELMSYCSIYKLSQNDKIKYVDQLQLINDIKLNTEQDDNPYMRNRPPKKTKGKEQNQVSKYGDEKNVQPYSYIQSFKNIYEQQLINTELGKQFIKTFGLKIIDELAQQKNFNFVNDYNYDEEAIAISGIKTMQQDPMNEEVIYQRVQGNILDPSFLGQIELENDGFQLDEQPKSKVKSQQKVPPLMKKQYQTNSEWERDRNYILQSINQFDYEKKFTKVDIYQAIKEDYKLSFKISVSTIKRQEEREKDFYAEVRRVYSNVRRLLQYLFEGLEQKKSEQQMKEYTETLKEEIKAIRNKINQLQTTATDKDKFKSILYEDLQKQIEKAINETIYQ</sequence>
<evidence type="ECO:0000256" key="2">
    <source>
        <dbReference type="SAM" id="MobiDB-lite"/>
    </source>
</evidence>
<comment type="caution">
    <text evidence="3">The sequence shown here is derived from an EMBL/GenBank/DDBJ whole genome shotgun (WGS) entry which is preliminary data.</text>
</comment>